<evidence type="ECO:0000256" key="2">
    <source>
        <dbReference type="SAM" id="SignalP"/>
    </source>
</evidence>
<keyword evidence="4" id="KW-1185">Reference proteome</keyword>
<accession>A0A8C5LKZ6</accession>
<feature type="signal peptide" evidence="2">
    <location>
        <begin position="1"/>
        <end position="21"/>
    </location>
</feature>
<feature type="chain" id="PRO_5034145791" evidence="2">
    <location>
        <begin position="22"/>
        <end position="319"/>
    </location>
</feature>
<dbReference type="Proteomes" id="UP000694569">
    <property type="component" value="Unplaced"/>
</dbReference>
<dbReference type="PANTHER" id="PTHR39313">
    <property type="entry name" value="IM:7138239"/>
    <property type="match status" value="1"/>
</dbReference>
<evidence type="ECO:0000256" key="1">
    <source>
        <dbReference type="SAM" id="MobiDB-lite"/>
    </source>
</evidence>
<proteinExistence type="predicted"/>
<dbReference type="AlphaFoldDB" id="A0A8C5LKZ6"/>
<organism evidence="3 4">
    <name type="scientific">Leptobrachium leishanense</name>
    <name type="common">Leishan spiny toad</name>
    <dbReference type="NCBI Taxonomy" id="445787"/>
    <lineage>
        <taxon>Eukaryota</taxon>
        <taxon>Metazoa</taxon>
        <taxon>Chordata</taxon>
        <taxon>Craniata</taxon>
        <taxon>Vertebrata</taxon>
        <taxon>Euteleostomi</taxon>
        <taxon>Amphibia</taxon>
        <taxon>Batrachia</taxon>
        <taxon>Anura</taxon>
        <taxon>Pelobatoidea</taxon>
        <taxon>Megophryidae</taxon>
        <taxon>Leptobrachium</taxon>
    </lineage>
</organism>
<dbReference type="PANTHER" id="PTHR39313:SF1">
    <property type="entry name" value="IM:7138239"/>
    <property type="match status" value="1"/>
</dbReference>
<reference evidence="3" key="2">
    <citation type="submission" date="2025-09" db="UniProtKB">
        <authorList>
            <consortium name="Ensembl"/>
        </authorList>
    </citation>
    <scope>IDENTIFICATION</scope>
</reference>
<dbReference type="GeneTree" id="ENSGT00390000005847"/>
<dbReference type="OrthoDB" id="636685at2759"/>
<protein>
    <submittedName>
        <fullName evidence="3">Uncharacterized protein</fullName>
    </submittedName>
</protein>
<name>A0A8C5LKZ6_9ANUR</name>
<evidence type="ECO:0000313" key="4">
    <source>
        <dbReference type="Proteomes" id="UP000694569"/>
    </source>
</evidence>
<sequence>MDLVFLAILHLCGLFCSICIAYDGVENSQTERRNLFTEKGCCKKQSNFIYIGQDISGSAVSIDVGLCRSHCGSSQRINTYNHGNPASPKHSSMLDFIRNKKTRGKVPDHPLSTGSEPSCPPDSRCQPTKFGIQRVLLYQGIQELEIIEDCQCNPIPEECIRMPYLKTFFPDTPIESTVDVGTCSNPNDDTGLICSPTKFDSVIIEGPNGPEVLSTVENCEMKEKCYRVSYLEHHYEIVYNPRGIKEERLKEIDVGRCLGSCSQGNNYLLRHFWNRDKYMVWAEGPGNGCVPQEYETHTFRNRNGNMRSVYAITTCSCET</sequence>
<dbReference type="Ensembl" id="ENSLLET00000000514.1">
    <property type="protein sequence ID" value="ENSLLEP00000000492.1"/>
    <property type="gene ID" value="ENSLLEG00000000332.1"/>
</dbReference>
<evidence type="ECO:0000313" key="3">
    <source>
        <dbReference type="Ensembl" id="ENSLLEP00000000492.1"/>
    </source>
</evidence>
<reference evidence="3" key="1">
    <citation type="submission" date="2025-08" db="UniProtKB">
        <authorList>
            <consortium name="Ensembl"/>
        </authorList>
    </citation>
    <scope>IDENTIFICATION</scope>
</reference>
<keyword evidence="2" id="KW-0732">Signal</keyword>
<feature type="region of interest" description="Disordered" evidence="1">
    <location>
        <begin position="104"/>
        <end position="124"/>
    </location>
</feature>